<gene>
    <name evidence="2" type="ORF">N7548_07825</name>
</gene>
<organism evidence="2 3">
    <name type="scientific">Paracholeplasma manati</name>
    <dbReference type="NCBI Taxonomy" id="591373"/>
    <lineage>
        <taxon>Bacteria</taxon>
        <taxon>Bacillati</taxon>
        <taxon>Mycoplasmatota</taxon>
        <taxon>Mollicutes</taxon>
        <taxon>Acholeplasmatales</taxon>
        <taxon>Acholeplasmataceae</taxon>
        <taxon>Paracholeplasma</taxon>
    </lineage>
</organism>
<reference evidence="2" key="1">
    <citation type="submission" date="2022-09" db="EMBL/GenBank/DDBJ databases">
        <title>Novel Mycoplasma species identified in domestic and wild animals.</title>
        <authorList>
            <person name="Volokhov D.V."/>
            <person name="Furtak V.A."/>
            <person name="Zagorodnyaya T.A."/>
        </authorList>
    </citation>
    <scope>NUCLEOTIDE SEQUENCE</scope>
    <source>
        <strain evidence="2">Oakley</strain>
    </source>
</reference>
<accession>A0ABT2Y9M1</accession>
<dbReference type="EMBL" id="JAOVQM010000008">
    <property type="protein sequence ID" value="MCV2232725.1"/>
    <property type="molecule type" value="Genomic_DNA"/>
</dbReference>
<protein>
    <submittedName>
        <fullName evidence="2">Uncharacterized protein</fullName>
    </submittedName>
</protein>
<dbReference type="RefSeq" id="WP_263608914.1">
    <property type="nucleotide sequence ID" value="NZ_JAOVQM010000008.1"/>
</dbReference>
<comment type="caution">
    <text evidence="2">The sequence shown here is derived from an EMBL/GenBank/DDBJ whole genome shotgun (WGS) entry which is preliminary data.</text>
</comment>
<name>A0ABT2Y9M1_9MOLU</name>
<sequence>MRKATKLFLMFLVAGLVFGIAGCQPKTPEEEEIVDFSVLGGWTDGGDGVYTLNTNTAAELNVSYNKGTFPNAFMQSAEITKDLSVYKKLVITVEGMGSMLLRLETKDDTPAKEVGLNVTAIQGTYEWNLIQSSEFLAKVDRIVIIGSPEREASTGVLKITALTFSDDIADGFIINDGFNNIQSNINEYNGTDEVFHFNQKYESNDEGIYVITYAGTDAQVAYDKPAGMEWAFMRTRVQGDFTDFNYAVFVVQGTAGHKLLIKPNEYNAVESFIWLDGTEQELVIDLTKLSLTEKNAITDFKIFIAAGLAPAEGQLTIKDAFLIADYDFEEPVFITNEYNGTDSTFALGNWYDGGDLVYTITPNANAFEVDYVKKGEWNFMYALVDGDFSGFAKLEFELTGQENKTILLKVESPVGNKEQQFTFDGTKQVFTIDLTAMTQAQLEQLNKVVMFAVPGGLGSGEFTIHSVTFKNADYQVTTPWTSLDAGVYTFTGTSPVVVDYTKVEGQAWSAMVNTFNAAEVAGLNKMTLVLKGTAGKSVLVKPNDMGALEQVVNFTDDQPVTIVVEAASFSKLVLFGEGGTAPATGSFEIVSITLTYVPVEVDLTAKYSFNDKWVPNLATVYTYDFQTEKTVVNYTKTAGQDWEWFRVVFDAKDVAGLNTLTITLKGTAGNQVLVKPNDQGSLEKFVTFTDDQPVTVTISADQFMSVFMFGAPGTAPATGSFEILEAYLSYSKDLINTWVENDADTYDVVVLGSLTKVNYTKVAGQEWVFMKTTVAAKDIEGLNTVSVTLKGTAGKQVLVKVNDSVEQWVTFADDQPITVEITIPAGITGVILFAEGGTAPATGSFDIVSAKVFFKPIVE</sequence>
<proteinExistence type="predicted"/>
<dbReference type="PROSITE" id="PS51257">
    <property type="entry name" value="PROKAR_LIPOPROTEIN"/>
    <property type="match status" value="1"/>
</dbReference>
<feature type="chain" id="PRO_5046232087" evidence="1">
    <location>
        <begin position="20"/>
        <end position="859"/>
    </location>
</feature>
<dbReference type="Proteomes" id="UP001177160">
    <property type="component" value="Unassembled WGS sequence"/>
</dbReference>
<evidence type="ECO:0000313" key="3">
    <source>
        <dbReference type="Proteomes" id="UP001177160"/>
    </source>
</evidence>
<evidence type="ECO:0000313" key="2">
    <source>
        <dbReference type="EMBL" id="MCV2232725.1"/>
    </source>
</evidence>
<keyword evidence="1" id="KW-0732">Signal</keyword>
<keyword evidence="3" id="KW-1185">Reference proteome</keyword>
<evidence type="ECO:0000256" key="1">
    <source>
        <dbReference type="SAM" id="SignalP"/>
    </source>
</evidence>
<feature type="signal peptide" evidence="1">
    <location>
        <begin position="1"/>
        <end position="19"/>
    </location>
</feature>